<dbReference type="AlphaFoldDB" id="A0A2U9CI43"/>
<evidence type="ECO:0000313" key="2">
    <source>
        <dbReference type="Proteomes" id="UP000246464"/>
    </source>
</evidence>
<dbReference type="Proteomes" id="UP000246464">
    <property type="component" value="Chromosome 16"/>
</dbReference>
<organism evidence="1 2">
    <name type="scientific">Scophthalmus maximus</name>
    <name type="common">Turbot</name>
    <name type="synonym">Psetta maxima</name>
    <dbReference type="NCBI Taxonomy" id="52904"/>
    <lineage>
        <taxon>Eukaryota</taxon>
        <taxon>Metazoa</taxon>
        <taxon>Chordata</taxon>
        <taxon>Craniata</taxon>
        <taxon>Vertebrata</taxon>
        <taxon>Euteleostomi</taxon>
        <taxon>Actinopterygii</taxon>
        <taxon>Neopterygii</taxon>
        <taxon>Teleostei</taxon>
        <taxon>Neoteleostei</taxon>
        <taxon>Acanthomorphata</taxon>
        <taxon>Carangaria</taxon>
        <taxon>Pleuronectiformes</taxon>
        <taxon>Pleuronectoidei</taxon>
        <taxon>Scophthalmidae</taxon>
        <taxon>Scophthalmus</taxon>
    </lineage>
</organism>
<accession>A0A2U9CI43</accession>
<protein>
    <submittedName>
        <fullName evidence="1">Uncharacterized protein</fullName>
    </submittedName>
</protein>
<gene>
    <name evidence="1" type="ORF">SMAX5B_018116</name>
</gene>
<keyword evidence="2" id="KW-1185">Reference proteome</keyword>
<dbReference type="EMBL" id="CP026258">
    <property type="protein sequence ID" value="AWP15700.1"/>
    <property type="molecule type" value="Genomic_DNA"/>
</dbReference>
<sequence>MNMACSAVSRPNREVQEACAPVLSVVVTTVDDKDVSCFSSSLSGNRVEEGFSTTVHQPNTARQVTVLLTTCNVGCYDWYRSSHYRSPYRPGAASGPRR</sequence>
<name>A0A2U9CI43_SCOMX</name>
<evidence type="ECO:0000313" key="1">
    <source>
        <dbReference type="EMBL" id="AWP15700.1"/>
    </source>
</evidence>
<reference evidence="1 2" key="1">
    <citation type="submission" date="2017-12" db="EMBL/GenBank/DDBJ databases">
        <title>Integrating genomic resources of turbot (Scophthalmus maximus) in depth evaluation of genetic and physical mapping variation across individuals.</title>
        <authorList>
            <person name="Martinez P."/>
        </authorList>
    </citation>
    <scope>NUCLEOTIDE SEQUENCE [LARGE SCALE GENOMIC DNA]</scope>
</reference>
<proteinExistence type="predicted"/>